<name>A0A0D0KMR9_AGRTU</name>
<evidence type="ECO:0000313" key="1">
    <source>
        <dbReference type="EMBL" id="KIP98284.1"/>
    </source>
</evidence>
<proteinExistence type="predicted"/>
<evidence type="ECO:0000313" key="2">
    <source>
        <dbReference type="Proteomes" id="UP000035017"/>
    </source>
</evidence>
<comment type="caution">
    <text evidence="1">The sequence shown here is derived from an EMBL/GenBank/DDBJ whole genome shotgun (WGS) entry which is preliminary data.</text>
</comment>
<gene>
    <name evidence="1" type="ORF">RU07_22285</name>
</gene>
<reference evidence="1 2" key="1">
    <citation type="submission" date="2014-12" db="EMBL/GenBank/DDBJ databases">
        <title>16Stimator: statistical estimation of ribosomal gene copy numbers from draft genome assemblies.</title>
        <authorList>
            <person name="Perisin M.A."/>
            <person name="Vetter M."/>
            <person name="Gilbert J.A."/>
            <person name="Bergelson J."/>
        </authorList>
    </citation>
    <scope>NUCLEOTIDE SEQUENCE [LARGE SCALE GENOMIC DNA]</scope>
    <source>
        <strain evidence="1 2">MEJ076</strain>
    </source>
</reference>
<organism evidence="1 2">
    <name type="scientific">Agrobacterium tumefaciens</name>
    <dbReference type="NCBI Taxonomy" id="358"/>
    <lineage>
        <taxon>Bacteria</taxon>
        <taxon>Pseudomonadati</taxon>
        <taxon>Pseudomonadota</taxon>
        <taxon>Alphaproteobacteria</taxon>
        <taxon>Hyphomicrobiales</taxon>
        <taxon>Rhizobiaceae</taxon>
        <taxon>Rhizobium/Agrobacterium group</taxon>
        <taxon>Agrobacterium</taxon>
        <taxon>Agrobacterium tumefaciens complex</taxon>
    </lineage>
</organism>
<dbReference type="Proteomes" id="UP000035017">
    <property type="component" value="Unassembled WGS sequence"/>
</dbReference>
<sequence>MDLLRDETGKVQNTPLIGFQVVNILGVLAVVKLDFQQDDGIPVSVQVSVTAQQCRELARQLLYQAEVLELERPTPPQ</sequence>
<dbReference type="EMBL" id="JXQV01000041">
    <property type="protein sequence ID" value="KIP98284.1"/>
    <property type="molecule type" value="Genomic_DNA"/>
</dbReference>
<accession>A0A0D0KMR9</accession>
<dbReference type="AlphaFoldDB" id="A0A0D0KMR9"/>
<protein>
    <submittedName>
        <fullName evidence="1">Uncharacterized protein</fullName>
    </submittedName>
</protein>